<feature type="region of interest" description="Disordered" evidence="1">
    <location>
        <begin position="317"/>
        <end position="341"/>
    </location>
</feature>
<dbReference type="InterPro" id="IPR016790">
    <property type="entry name" value="Thiol_ester_hydratase_Rv0216"/>
</dbReference>
<protein>
    <submittedName>
        <fullName evidence="2">MaoC family protein</fullName>
    </submittedName>
</protein>
<dbReference type="OrthoDB" id="9796589at2"/>
<reference evidence="2 3" key="1">
    <citation type="submission" date="2018-06" db="EMBL/GenBank/DDBJ databases">
        <authorList>
            <consortium name="Pathogen Informatics"/>
            <person name="Doyle S."/>
        </authorList>
    </citation>
    <scope>NUCLEOTIDE SEQUENCE [LARGE SCALE GENOMIC DNA]</scope>
    <source>
        <strain evidence="2 3">NCTC13296</strain>
    </source>
</reference>
<dbReference type="Gene3D" id="3.10.129.10">
    <property type="entry name" value="Hotdog Thioesterase"/>
    <property type="match status" value="2"/>
</dbReference>
<evidence type="ECO:0000256" key="1">
    <source>
        <dbReference type="SAM" id="MobiDB-lite"/>
    </source>
</evidence>
<dbReference type="EMBL" id="UGVI01000001">
    <property type="protein sequence ID" value="SUE15578.1"/>
    <property type="molecule type" value="Genomic_DNA"/>
</dbReference>
<proteinExistence type="predicted"/>
<dbReference type="PANTHER" id="PTHR43664:SF1">
    <property type="entry name" value="BETA-METHYLMALYL-COA DEHYDRATASE"/>
    <property type="match status" value="1"/>
</dbReference>
<dbReference type="PIRSF" id="PIRSF021494">
    <property type="entry name" value="Rv0216_prd"/>
    <property type="match status" value="1"/>
</dbReference>
<sequence>MTTSYVGGPCFDELTVGQVFDTAPAVTLTDGLAAAHQSILGDRLRLPLDKHLSAAVAGGPVAHPGFVTDIAIGQSTLVTHHVKANLFYRGLRFHRFPHIGDTLYTTTEVVGLKENSAKPGRKPTGLAALRMNTVDQDGHTVLDFYRCAMLPLSENPDPDRVVYSDDLSAIGPQDEPQWSAPADWDLGVYRSKVPGEHFDKALAGAVLQSSGDVVSSAPELARLSLNIAATHHDERVGVSGRLVYGGHTIGLAFSQATRALPNLVTVLGWKSCDHTGPVQEGDTLTSDLHVESAEPLAEGGGVLNLRSLVYAHRGGAANGDRGGAANGDRGGAANGDRGGAEPAPVLDWRFTALMA</sequence>
<feature type="compositionally biased region" description="Gly residues" evidence="1">
    <location>
        <begin position="317"/>
        <end position="337"/>
    </location>
</feature>
<accession>A0A379M237</accession>
<dbReference type="Proteomes" id="UP000254569">
    <property type="component" value="Unassembled WGS sequence"/>
</dbReference>
<dbReference type="InterPro" id="IPR052342">
    <property type="entry name" value="MCH/BMMD"/>
</dbReference>
<evidence type="ECO:0000313" key="2">
    <source>
        <dbReference type="EMBL" id="SUE15578.1"/>
    </source>
</evidence>
<dbReference type="PANTHER" id="PTHR43664">
    <property type="entry name" value="MONOAMINE OXIDASE-RELATED"/>
    <property type="match status" value="1"/>
</dbReference>
<name>A0A379M237_9NOCA</name>
<keyword evidence="3" id="KW-1185">Reference proteome</keyword>
<evidence type="ECO:0000313" key="3">
    <source>
        <dbReference type="Proteomes" id="UP000254569"/>
    </source>
</evidence>
<gene>
    <name evidence="2" type="ORF">NCTC13296_02441</name>
</gene>
<dbReference type="AlphaFoldDB" id="A0A379M237"/>
<organism evidence="2 3">
    <name type="scientific">Rhodococcus gordoniae</name>
    <dbReference type="NCBI Taxonomy" id="223392"/>
    <lineage>
        <taxon>Bacteria</taxon>
        <taxon>Bacillati</taxon>
        <taxon>Actinomycetota</taxon>
        <taxon>Actinomycetes</taxon>
        <taxon>Mycobacteriales</taxon>
        <taxon>Nocardiaceae</taxon>
        <taxon>Rhodococcus</taxon>
    </lineage>
</organism>
<dbReference type="InterPro" id="IPR029069">
    <property type="entry name" value="HotDog_dom_sf"/>
</dbReference>
<dbReference type="SUPFAM" id="SSF54637">
    <property type="entry name" value="Thioesterase/thiol ester dehydrase-isomerase"/>
    <property type="match status" value="2"/>
</dbReference>
<dbReference type="RefSeq" id="WP_064063933.1">
    <property type="nucleotide sequence ID" value="NZ_LPZN01000019.1"/>
</dbReference>
<dbReference type="CDD" id="cd03451">
    <property type="entry name" value="FkbR2"/>
    <property type="match status" value="1"/>
</dbReference>